<dbReference type="OrthoDB" id="10458716at2759"/>
<feature type="region of interest" description="Disordered" evidence="1">
    <location>
        <begin position="261"/>
        <end position="285"/>
    </location>
</feature>
<keyword evidence="3" id="KW-1185">Reference proteome</keyword>
<dbReference type="EMBL" id="VWRR01000003">
    <property type="protein sequence ID" value="KAF6004623.1"/>
    <property type="molecule type" value="Genomic_DNA"/>
</dbReference>
<organism evidence="2 3">
    <name type="scientific">Cyanidiococcus yangmingshanensis</name>
    <dbReference type="NCBI Taxonomy" id="2690220"/>
    <lineage>
        <taxon>Eukaryota</taxon>
        <taxon>Rhodophyta</taxon>
        <taxon>Bangiophyceae</taxon>
        <taxon>Cyanidiales</taxon>
        <taxon>Cyanidiaceae</taxon>
        <taxon>Cyanidiococcus</taxon>
    </lineage>
</organism>
<dbReference type="Proteomes" id="UP000530660">
    <property type="component" value="Unassembled WGS sequence"/>
</dbReference>
<evidence type="ECO:0000313" key="3">
    <source>
        <dbReference type="Proteomes" id="UP000530660"/>
    </source>
</evidence>
<reference evidence="2 3" key="1">
    <citation type="journal article" date="2020" name="J. Phycol.">
        <title>Comparative genome analysis reveals Cyanidiococcus gen. nov., a new extremophilic red algal genus sister to Cyanidioschyzon (Cyanidioschyzonaceae, Rhodophyta).</title>
        <authorList>
            <person name="Liu S.-L."/>
            <person name="Chiang Y.-R."/>
            <person name="Yoon H.S."/>
            <person name="Fu H.-Y."/>
        </authorList>
    </citation>
    <scope>NUCLEOTIDE SEQUENCE [LARGE SCALE GENOMIC DNA]</scope>
    <source>
        <strain evidence="2 3">THAL066</strain>
    </source>
</reference>
<evidence type="ECO:0000313" key="2">
    <source>
        <dbReference type="EMBL" id="KAF6004623.1"/>
    </source>
</evidence>
<proteinExistence type="predicted"/>
<gene>
    <name evidence="2" type="ORF">F1559_004806</name>
</gene>
<evidence type="ECO:0000256" key="1">
    <source>
        <dbReference type="SAM" id="MobiDB-lite"/>
    </source>
</evidence>
<feature type="compositionally biased region" description="Polar residues" evidence="1">
    <location>
        <begin position="264"/>
        <end position="285"/>
    </location>
</feature>
<accession>A0A7J7INC4</accession>
<sequence length="285" mass="32288">MMIPLVRVGSVAALASHLRSRQRLLGFDFCERYVLVAASNRDWTIAAPFGLLERSEDGVPADAEVLNRALERARLDDDHAQLNVGGVVVNVANCDQDAGVGPIENPPTELCNYVEELVRHTDKLVDTEEERTRGLAILYWNEAHVLQTVREQVRDLEGVIRELELYPERERIRAEKEGPAEPEPLLRPSLIRRMLFGGTEGVPSRRLRKALYRKERKYPGTYHDPKREEREAFAASLREDSIAVHEILFDVLEELRRFLRQGSRPGTKSSPETDSNAMQSSHGSS</sequence>
<protein>
    <submittedName>
        <fullName evidence="2">Uncharacterized protein</fullName>
    </submittedName>
</protein>
<comment type="caution">
    <text evidence="2">The sequence shown here is derived from an EMBL/GenBank/DDBJ whole genome shotgun (WGS) entry which is preliminary data.</text>
</comment>
<dbReference type="AlphaFoldDB" id="A0A7J7INC4"/>
<name>A0A7J7INC4_9RHOD</name>